<dbReference type="RefSeq" id="WP_077026267.1">
    <property type="nucleotide sequence ID" value="NZ_CP017641.1"/>
</dbReference>
<feature type="coiled-coil region" evidence="1">
    <location>
        <begin position="106"/>
        <end position="217"/>
    </location>
</feature>
<evidence type="ECO:0000313" key="3">
    <source>
        <dbReference type="Proteomes" id="UP000187735"/>
    </source>
</evidence>
<reference evidence="2 3" key="1">
    <citation type="journal article" date="2016" name="Front. Microbiol.">
        <title>Fuerstia marisgermanicae gen. nov., sp. nov., an Unusual Member of the Phylum Planctomycetes from the German Wadden Sea.</title>
        <authorList>
            <person name="Kohn T."/>
            <person name="Heuer A."/>
            <person name="Jogler M."/>
            <person name="Vollmers J."/>
            <person name="Boedeker C."/>
            <person name="Bunk B."/>
            <person name="Rast P."/>
            <person name="Borchert D."/>
            <person name="Glockner I."/>
            <person name="Freese H.M."/>
            <person name="Klenk H.P."/>
            <person name="Overmann J."/>
            <person name="Kaster A.K."/>
            <person name="Rohde M."/>
            <person name="Wiegand S."/>
            <person name="Jogler C."/>
        </authorList>
    </citation>
    <scope>NUCLEOTIDE SEQUENCE [LARGE SCALE GENOMIC DNA]</scope>
    <source>
        <strain evidence="2 3">NH11</strain>
    </source>
</reference>
<dbReference type="Proteomes" id="UP000187735">
    <property type="component" value="Chromosome"/>
</dbReference>
<sequence>MQTVFPKIAGIVLTICSVMFMGLAVASYYGRPDPIAEMLAPEISGYQFAAAGGESAGWSVTPKVGDNTTEKQHPNPYAALLDAYKMEGQRLGAKTTEMNDLTARILERVTSARAEQAQDVDALQQRIQLLTQIVNTAEMNLQNLSRQLQASTVETTIVRDDTTKRRQDVMRLQNELEELRTDRYRLQEIRRVLTDRLVRLQLTNQALEVREEQLQDMTGA</sequence>
<evidence type="ECO:0000313" key="2">
    <source>
        <dbReference type="EMBL" id="APZ95048.1"/>
    </source>
</evidence>
<dbReference type="AlphaFoldDB" id="A0A1P8WLX4"/>
<proteinExistence type="predicted"/>
<name>A0A1P8WLX4_9PLAN</name>
<protein>
    <submittedName>
        <fullName evidence="2">Uncharacterized protein</fullName>
    </submittedName>
</protein>
<organism evidence="2 3">
    <name type="scientific">Fuerstiella marisgermanici</name>
    <dbReference type="NCBI Taxonomy" id="1891926"/>
    <lineage>
        <taxon>Bacteria</taxon>
        <taxon>Pseudomonadati</taxon>
        <taxon>Planctomycetota</taxon>
        <taxon>Planctomycetia</taxon>
        <taxon>Planctomycetales</taxon>
        <taxon>Planctomycetaceae</taxon>
        <taxon>Fuerstiella</taxon>
    </lineage>
</organism>
<keyword evidence="1" id="KW-0175">Coiled coil</keyword>
<gene>
    <name evidence="2" type="ORF">Fuma_04700</name>
</gene>
<dbReference type="OrthoDB" id="212783at2"/>
<dbReference type="STRING" id="1891926.Fuma_04700"/>
<keyword evidence="3" id="KW-1185">Reference proteome</keyword>
<evidence type="ECO:0000256" key="1">
    <source>
        <dbReference type="SAM" id="Coils"/>
    </source>
</evidence>
<dbReference type="KEGG" id="fmr:Fuma_04700"/>
<accession>A0A1P8WLX4</accession>
<dbReference type="EMBL" id="CP017641">
    <property type="protein sequence ID" value="APZ95048.1"/>
    <property type="molecule type" value="Genomic_DNA"/>
</dbReference>